<evidence type="ECO:0000256" key="1">
    <source>
        <dbReference type="ARBA" id="ARBA00004370"/>
    </source>
</evidence>
<gene>
    <name evidence="11" type="ORF">GIB67_036754</name>
</gene>
<evidence type="ECO:0000256" key="3">
    <source>
        <dbReference type="ARBA" id="ARBA00022617"/>
    </source>
</evidence>
<evidence type="ECO:0000313" key="11">
    <source>
        <dbReference type="EMBL" id="KAF6147035.1"/>
    </source>
</evidence>
<organism evidence="11 12">
    <name type="scientific">Kingdonia uniflora</name>
    <dbReference type="NCBI Taxonomy" id="39325"/>
    <lineage>
        <taxon>Eukaryota</taxon>
        <taxon>Viridiplantae</taxon>
        <taxon>Streptophyta</taxon>
        <taxon>Embryophyta</taxon>
        <taxon>Tracheophyta</taxon>
        <taxon>Spermatophyta</taxon>
        <taxon>Magnoliopsida</taxon>
        <taxon>Ranunculales</taxon>
        <taxon>Circaeasteraceae</taxon>
        <taxon>Kingdonia</taxon>
    </lineage>
</organism>
<dbReference type="GO" id="GO:0004497">
    <property type="term" value="F:monooxygenase activity"/>
    <property type="evidence" value="ECO:0007669"/>
    <property type="project" value="UniProtKB-KW"/>
</dbReference>
<evidence type="ECO:0000256" key="6">
    <source>
        <dbReference type="ARBA" id="ARBA00022989"/>
    </source>
</evidence>
<keyword evidence="12" id="KW-1185">Reference proteome</keyword>
<reference evidence="11 12" key="1">
    <citation type="journal article" date="2020" name="IScience">
        <title>Genome Sequencing of the Endangered Kingdonia uniflora (Circaeasteraceae, Ranunculales) Reveals Potential Mechanisms of Evolutionary Specialization.</title>
        <authorList>
            <person name="Sun Y."/>
            <person name="Deng T."/>
            <person name="Zhang A."/>
            <person name="Moore M.J."/>
            <person name="Landis J.B."/>
            <person name="Lin N."/>
            <person name="Zhang H."/>
            <person name="Zhang X."/>
            <person name="Huang J."/>
            <person name="Zhang X."/>
            <person name="Sun H."/>
            <person name="Wang H."/>
        </authorList>
    </citation>
    <scope>NUCLEOTIDE SEQUENCE [LARGE SCALE GENOMIC DNA]</scope>
    <source>
        <strain evidence="11">TB1705</strain>
        <tissue evidence="11">Leaf</tissue>
    </source>
</reference>
<dbReference type="EMBL" id="JACGCM010001948">
    <property type="protein sequence ID" value="KAF6147035.1"/>
    <property type="molecule type" value="Genomic_DNA"/>
</dbReference>
<evidence type="ECO:0000256" key="7">
    <source>
        <dbReference type="ARBA" id="ARBA00023002"/>
    </source>
</evidence>
<evidence type="ECO:0000256" key="4">
    <source>
        <dbReference type="ARBA" id="ARBA00022692"/>
    </source>
</evidence>
<dbReference type="GO" id="GO:0016705">
    <property type="term" value="F:oxidoreductase activity, acting on paired donors, with incorporation or reduction of molecular oxygen"/>
    <property type="evidence" value="ECO:0007669"/>
    <property type="project" value="InterPro"/>
</dbReference>
<name>A0A7J7LWP1_9MAGN</name>
<dbReference type="Pfam" id="PF00067">
    <property type="entry name" value="p450"/>
    <property type="match status" value="1"/>
</dbReference>
<comment type="caution">
    <text evidence="11">The sequence shown here is derived from an EMBL/GenBank/DDBJ whole genome shotgun (WGS) entry which is preliminary data.</text>
</comment>
<keyword evidence="3" id="KW-0349">Heme</keyword>
<evidence type="ECO:0000313" key="12">
    <source>
        <dbReference type="Proteomes" id="UP000541444"/>
    </source>
</evidence>
<accession>A0A7J7LWP1</accession>
<comment type="similarity">
    <text evidence="2">Belongs to the cytochrome P450 family.</text>
</comment>
<dbReference type="GO" id="GO:0044550">
    <property type="term" value="P:secondary metabolite biosynthetic process"/>
    <property type="evidence" value="ECO:0007669"/>
    <property type="project" value="UniProtKB-ARBA"/>
</dbReference>
<dbReference type="PANTHER" id="PTHR24282:SF236">
    <property type="entry name" value="CYTOCHROME P450"/>
    <property type="match status" value="1"/>
</dbReference>
<dbReference type="GO" id="GO:0016020">
    <property type="term" value="C:membrane"/>
    <property type="evidence" value="ECO:0007669"/>
    <property type="project" value="UniProtKB-SubCell"/>
</dbReference>
<evidence type="ECO:0000256" key="5">
    <source>
        <dbReference type="ARBA" id="ARBA00022723"/>
    </source>
</evidence>
<evidence type="ECO:0000256" key="10">
    <source>
        <dbReference type="ARBA" id="ARBA00023136"/>
    </source>
</evidence>
<dbReference type="InterPro" id="IPR050665">
    <property type="entry name" value="Cytochrome_P450_Monooxygen"/>
</dbReference>
<keyword evidence="5" id="KW-0479">Metal-binding</keyword>
<keyword evidence="7" id="KW-0560">Oxidoreductase</keyword>
<dbReference type="GO" id="GO:0020037">
    <property type="term" value="F:heme binding"/>
    <property type="evidence" value="ECO:0007669"/>
    <property type="project" value="InterPro"/>
</dbReference>
<comment type="subcellular location">
    <subcellularLocation>
        <location evidence="1">Membrane</location>
    </subcellularLocation>
</comment>
<dbReference type="GO" id="GO:0005506">
    <property type="term" value="F:iron ion binding"/>
    <property type="evidence" value="ECO:0007669"/>
    <property type="project" value="InterPro"/>
</dbReference>
<evidence type="ECO:0008006" key="13">
    <source>
        <dbReference type="Google" id="ProtNLM"/>
    </source>
</evidence>
<dbReference type="SUPFAM" id="SSF48264">
    <property type="entry name" value="Cytochrome P450"/>
    <property type="match status" value="1"/>
</dbReference>
<protein>
    <recommendedName>
        <fullName evidence="13">Cytochrome P450</fullName>
    </recommendedName>
</protein>
<keyword evidence="6" id="KW-1133">Transmembrane helix</keyword>
<proteinExistence type="inferred from homology"/>
<dbReference type="InterPro" id="IPR001128">
    <property type="entry name" value="Cyt_P450"/>
</dbReference>
<evidence type="ECO:0000256" key="9">
    <source>
        <dbReference type="ARBA" id="ARBA00023033"/>
    </source>
</evidence>
<keyword evidence="8" id="KW-0408">Iron</keyword>
<evidence type="ECO:0000256" key="8">
    <source>
        <dbReference type="ARBA" id="ARBA00023004"/>
    </source>
</evidence>
<evidence type="ECO:0000256" key="2">
    <source>
        <dbReference type="ARBA" id="ARBA00010617"/>
    </source>
</evidence>
<dbReference type="Gene3D" id="1.10.630.10">
    <property type="entry name" value="Cytochrome P450"/>
    <property type="match status" value="1"/>
</dbReference>
<keyword evidence="9" id="KW-0503">Monooxygenase</keyword>
<dbReference type="OrthoDB" id="1470350at2759"/>
<keyword evidence="4" id="KW-0812">Transmembrane</keyword>
<sequence length="193" mass="22097">MLRSQGIKGPSCKFNLENSKEVYKMRRKSIIQPAEFSHHILPGIQPHSWINMYMGRNVLSWNGSVAHLIITEPDLIKEIFNNKNGVYSKSKIKAVGFMKKGDGLVSETLEGLKWVRQHKLANHVFEKVNIIYVIPAMLTSVEMIVERWRHFEGKEIEIFEEFKVATAYVISKAAFGSNYLEGAKIFQNISKLA</sequence>
<dbReference type="InterPro" id="IPR036396">
    <property type="entry name" value="Cyt_P450_sf"/>
</dbReference>
<keyword evidence="10" id="KW-0472">Membrane</keyword>
<dbReference type="PANTHER" id="PTHR24282">
    <property type="entry name" value="CYTOCHROME P450 FAMILY MEMBER"/>
    <property type="match status" value="1"/>
</dbReference>
<dbReference type="Proteomes" id="UP000541444">
    <property type="component" value="Unassembled WGS sequence"/>
</dbReference>
<dbReference type="AlphaFoldDB" id="A0A7J7LWP1"/>